<gene>
    <name evidence="4" type="ORF">SAMN05421807_11059</name>
</gene>
<dbReference type="Gene3D" id="2.30.30.1210">
    <property type="entry name" value="Domain of unknown function DUF1541"/>
    <property type="match status" value="1"/>
</dbReference>
<dbReference type="EMBL" id="FQXD01000010">
    <property type="protein sequence ID" value="SHH64579.1"/>
    <property type="molecule type" value="Genomic_DNA"/>
</dbReference>
<evidence type="ECO:0000259" key="3">
    <source>
        <dbReference type="Pfam" id="PF07563"/>
    </source>
</evidence>
<sequence>MNMKKWMFSLMVILLATVFAACGTDQENEQDKENTDTNQQQEEKNQENNSNDAEDKDMMHSSSGEVPDGLKEAENPKFPVDSKAIIEASHMEGMKGAEATIKGAYDTTVYSVTYTPTNGGEKVKNHKWVIHEELKDVGKEPLKPGDEATIQASHMKGMDGAKATIDSAEQTTVYMVDYTSTTTDEEVTNHKWVTEDELSSVEQ</sequence>
<feature type="domain" description="DUF1541" evidence="3">
    <location>
        <begin position="82"/>
        <end position="131"/>
    </location>
</feature>
<evidence type="ECO:0000313" key="5">
    <source>
        <dbReference type="Proteomes" id="UP000184079"/>
    </source>
</evidence>
<dbReference type="Proteomes" id="UP000184079">
    <property type="component" value="Unassembled WGS sequence"/>
</dbReference>
<feature type="domain" description="DUF1541" evidence="3">
    <location>
        <begin position="144"/>
        <end position="195"/>
    </location>
</feature>
<keyword evidence="2" id="KW-0732">Signal</keyword>
<feature type="signal peptide" evidence="2">
    <location>
        <begin position="1"/>
        <end position="20"/>
    </location>
</feature>
<feature type="region of interest" description="Disordered" evidence="1">
    <location>
        <begin position="26"/>
        <end position="76"/>
    </location>
</feature>
<organism evidence="4 5">
    <name type="scientific">Virgibacillus chiguensis</name>
    <dbReference type="NCBI Taxonomy" id="411959"/>
    <lineage>
        <taxon>Bacteria</taxon>
        <taxon>Bacillati</taxon>
        <taxon>Bacillota</taxon>
        <taxon>Bacilli</taxon>
        <taxon>Bacillales</taxon>
        <taxon>Bacillaceae</taxon>
        <taxon>Virgibacillus</taxon>
    </lineage>
</organism>
<protein>
    <recommendedName>
        <fullName evidence="3">DUF1541 domain-containing protein</fullName>
    </recommendedName>
</protein>
<dbReference type="PROSITE" id="PS51257">
    <property type="entry name" value="PROKAR_LIPOPROTEIN"/>
    <property type="match status" value="1"/>
</dbReference>
<dbReference type="InterPro" id="IPR011438">
    <property type="entry name" value="DUF1541"/>
</dbReference>
<proteinExistence type="predicted"/>
<feature type="compositionally biased region" description="Basic and acidic residues" evidence="1">
    <location>
        <begin position="29"/>
        <end position="46"/>
    </location>
</feature>
<reference evidence="5" key="1">
    <citation type="submission" date="2016-11" db="EMBL/GenBank/DDBJ databases">
        <authorList>
            <person name="Varghese N."/>
            <person name="Submissions S."/>
        </authorList>
    </citation>
    <scope>NUCLEOTIDE SEQUENCE [LARGE SCALE GENOMIC DNA]</scope>
    <source>
        <strain evidence="5">CGMCC 1.6496</strain>
    </source>
</reference>
<evidence type="ECO:0000256" key="2">
    <source>
        <dbReference type="SAM" id="SignalP"/>
    </source>
</evidence>
<evidence type="ECO:0000313" key="4">
    <source>
        <dbReference type="EMBL" id="SHH64579.1"/>
    </source>
</evidence>
<keyword evidence="5" id="KW-1185">Reference proteome</keyword>
<dbReference type="AlphaFoldDB" id="A0A1M5UNQ5"/>
<name>A0A1M5UNQ5_9BACI</name>
<dbReference type="RefSeq" id="WP_073009653.1">
    <property type="nucleotide sequence ID" value="NZ_FQXD01000010.1"/>
</dbReference>
<feature type="chain" id="PRO_5012160753" description="DUF1541 domain-containing protein" evidence="2">
    <location>
        <begin position="21"/>
        <end position="203"/>
    </location>
</feature>
<accession>A0A1M5UNQ5</accession>
<dbReference type="Pfam" id="PF07563">
    <property type="entry name" value="DUF1541"/>
    <property type="match status" value="2"/>
</dbReference>
<evidence type="ECO:0000256" key="1">
    <source>
        <dbReference type="SAM" id="MobiDB-lite"/>
    </source>
</evidence>